<protein>
    <submittedName>
        <fullName evidence="1">Uncharacterized protein</fullName>
    </submittedName>
</protein>
<gene>
    <name evidence="1" type="ORF">SPIL2461_LOCUS7298</name>
</gene>
<comment type="caution">
    <text evidence="1">The sequence shown here is derived from an EMBL/GenBank/DDBJ whole genome shotgun (WGS) entry which is preliminary data.</text>
</comment>
<name>A0A812P219_SYMPI</name>
<proteinExistence type="predicted"/>
<reference evidence="1" key="1">
    <citation type="submission" date="2021-02" db="EMBL/GenBank/DDBJ databases">
        <authorList>
            <person name="Dougan E. K."/>
            <person name="Rhodes N."/>
            <person name="Thang M."/>
            <person name="Chan C."/>
        </authorList>
    </citation>
    <scope>NUCLEOTIDE SEQUENCE</scope>
</reference>
<dbReference type="AlphaFoldDB" id="A0A812P219"/>
<accession>A0A812P219</accession>
<dbReference type="Proteomes" id="UP000649617">
    <property type="component" value="Unassembled WGS sequence"/>
</dbReference>
<dbReference type="EMBL" id="CAJNIZ010011274">
    <property type="protein sequence ID" value="CAE7317299.1"/>
    <property type="molecule type" value="Genomic_DNA"/>
</dbReference>
<organism evidence="1 2">
    <name type="scientific">Symbiodinium pilosum</name>
    <name type="common">Dinoflagellate</name>
    <dbReference type="NCBI Taxonomy" id="2952"/>
    <lineage>
        <taxon>Eukaryota</taxon>
        <taxon>Sar</taxon>
        <taxon>Alveolata</taxon>
        <taxon>Dinophyceae</taxon>
        <taxon>Suessiales</taxon>
        <taxon>Symbiodiniaceae</taxon>
        <taxon>Symbiodinium</taxon>
    </lineage>
</organism>
<dbReference type="OrthoDB" id="419630at2759"/>
<evidence type="ECO:0000313" key="2">
    <source>
        <dbReference type="Proteomes" id="UP000649617"/>
    </source>
</evidence>
<dbReference type="InterPro" id="IPR027417">
    <property type="entry name" value="P-loop_NTPase"/>
</dbReference>
<sequence>MLQPFLPKTKEENVVQRDIIKYIQERIMGWSQHATIIAGRFGCGKTVALEEALRNMQGVYVHTVEGSGWKKELYAVLGLDDEEMFRKVLEKIRQKLNKPPVLVLDIPRSTKEGMDSISSFAKTFSSEGSLAHARTRRLSRRVLLGCGRVFASCPAEVIVCASSAAMAMAFDAGGSSRQRSIWVGDLTEEDAGKLLTNHGHADKKDEFLGACGLNALELVDACERYAKDGEEALVAKKAEMEERARVEVQRFKNQCKVDGPTGHHILKKLRDNRDANNGQGAEELCTAAFPKDVAVWIREKDCHPVIWHMVKREYQFASELHAQAAHEIVDRPPQSSA</sequence>
<evidence type="ECO:0000313" key="1">
    <source>
        <dbReference type="EMBL" id="CAE7317299.1"/>
    </source>
</evidence>
<keyword evidence="2" id="KW-1185">Reference proteome</keyword>
<dbReference type="SUPFAM" id="SSF52540">
    <property type="entry name" value="P-loop containing nucleoside triphosphate hydrolases"/>
    <property type="match status" value="1"/>
</dbReference>